<evidence type="ECO:0000256" key="1">
    <source>
        <dbReference type="SAM" id="MobiDB-lite"/>
    </source>
</evidence>
<dbReference type="RefSeq" id="XP_056470004.1">
    <property type="nucleotide sequence ID" value="XM_056622588.1"/>
</dbReference>
<keyword evidence="3" id="KW-1185">Reference proteome</keyword>
<name>A0A9W9EP12_9EURO</name>
<feature type="region of interest" description="Disordered" evidence="1">
    <location>
        <begin position="191"/>
        <end position="217"/>
    </location>
</feature>
<comment type="caution">
    <text evidence="2">The sequence shown here is derived from an EMBL/GenBank/DDBJ whole genome shotgun (WGS) entry which is preliminary data.</text>
</comment>
<sequence length="217" mass="23865">MRQRHKYKWRAIGHPSFLRACSGRPSPNGHRSEVRGDNAGRAVVCRAGLPFIFPARQVEAPKWILERPSPGTRSRQPTASAERGRGPGGGGQCGRAKPAWRRIGPTGPRRPKPKQGQSQATEKDAASVAREAHGPPFTGSDRMQVLGCSAQTGSEGSRGGATTYRKWIPAIRQRKAQAKWQWNGVFRVPRAPVLQPPDQMMGPRERRVDRRSSGSPK</sequence>
<proteinExistence type="predicted"/>
<dbReference type="EMBL" id="JAPQKI010000010">
    <property type="protein sequence ID" value="KAJ5085326.1"/>
    <property type="molecule type" value="Genomic_DNA"/>
</dbReference>
<protein>
    <submittedName>
        <fullName evidence="2">Uncharacterized protein</fullName>
    </submittedName>
</protein>
<dbReference type="Proteomes" id="UP001149074">
    <property type="component" value="Unassembled WGS sequence"/>
</dbReference>
<feature type="region of interest" description="Disordered" evidence="1">
    <location>
        <begin position="63"/>
        <end position="143"/>
    </location>
</feature>
<evidence type="ECO:0000313" key="2">
    <source>
        <dbReference type="EMBL" id="KAJ5085326.1"/>
    </source>
</evidence>
<feature type="compositionally biased region" description="Basic and acidic residues" evidence="1">
    <location>
        <begin position="121"/>
        <end position="133"/>
    </location>
</feature>
<dbReference type="AlphaFoldDB" id="A0A9W9EP12"/>
<reference evidence="2" key="2">
    <citation type="journal article" date="2023" name="IMA Fungus">
        <title>Comparative genomic study of the Penicillium genus elucidates a diverse pangenome and 15 lateral gene transfer events.</title>
        <authorList>
            <person name="Petersen C."/>
            <person name="Sorensen T."/>
            <person name="Nielsen M.R."/>
            <person name="Sondergaard T.E."/>
            <person name="Sorensen J.L."/>
            <person name="Fitzpatrick D.A."/>
            <person name="Frisvad J.C."/>
            <person name="Nielsen K.L."/>
        </authorList>
    </citation>
    <scope>NUCLEOTIDE SEQUENCE</scope>
    <source>
        <strain evidence="2">IBT 30761</strain>
    </source>
</reference>
<reference evidence="2" key="1">
    <citation type="submission" date="2022-11" db="EMBL/GenBank/DDBJ databases">
        <authorList>
            <person name="Petersen C."/>
        </authorList>
    </citation>
    <scope>NUCLEOTIDE SEQUENCE</scope>
    <source>
        <strain evidence="2">IBT 30761</strain>
    </source>
</reference>
<accession>A0A9W9EP12</accession>
<gene>
    <name evidence="2" type="ORF">N7532_010097</name>
</gene>
<feature type="compositionally biased region" description="Basic and acidic residues" evidence="1">
    <location>
        <begin position="203"/>
        <end position="217"/>
    </location>
</feature>
<evidence type="ECO:0000313" key="3">
    <source>
        <dbReference type="Proteomes" id="UP001149074"/>
    </source>
</evidence>
<dbReference type="GeneID" id="81361567"/>
<organism evidence="2 3">
    <name type="scientific">Penicillium argentinense</name>
    <dbReference type="NCBI Taxonomy" id="1131581"/>
    <lineage>
        <taxon>Eukaryota</taxon>
        <taxon>Fungi</taxon>
        <taxon>Dikarya</taxon>
        <taxon>Ascomycota</taxon>
        <taxon>Pezizomycotina</taxon>
        <taxon>Eurotiomycetes</taxon>
        <taxon>Eurotiomycetidae</taxon>
        <taxon>Eurotiales</taxon>
        <taxon>Aspergillaceae</taxon>
        <taxon>Penicillium</taxon>
    </lineage>
</organism>